<dbReference type="KEGG" id="muc:MuYL_2550"/>
<dbReference type="AlphaFoldDB" id="A0A223NX36"/>
<organism evidence="1 2">
    <name type="scientific">Mucilaginibacter xinganensis</name>
    <dbReference type="NCBI Taxonomy" id="1234841"/>
    <lineage>
        <taxon>Bacteria</taxon>
        <taxon>Pseudomonadati</taxon>
        <taxon>Bacteroidota</taxon>
        <taxon>Sphingobacteriia</taxon>
        <taxon>Sphingobacteriales</taxon>
        <taxon>Sphingobacteriaceae</taxon>
        <taxon>Mucilaginibacter</taxon>
    </lineage>
</organism>
<evidence type="ECO:0000313" key="2">
    <source>
        <dbReference type="Proteomes" id="UP000215002"/>
    </source>
</evidence>
<reference evidence="1 2" key="1">
    <citation type="submission" date="2017-08" db="EMBL/GenBank/DDBJ databases">
        <title>Complete genome sequence of Mucilaginibacter sp. strain BJC16-A31.</title>
        <authorList>
            <consortium name="Henan University of Science and Technology"/>
            <person name="You X."/>
        </authorList>
    </citation>
    <scope>NUCLEOTIDE SEQUENCE [LARGE SCALE GENOMIC DNA]</scope>
    <source>
        <strain evidence="1 2">BJC16-A31</strain>
    </source>
</reference>
<proteinExistence type="predicted"/>
<protein>
    <submittedName>
        <fullName evidence="1">Uncharacterized protein</fullName>
    </submittedName>
</protein>
<sequence length="153" mass="16110">MIANIKDSTWYTDTVTSSLTYNAAAKTKTFICEGTGFSKRISISLTKSTSINSSGFPLGTYTVDATPNLQLAYLTPQKNSEGNLVYTPNGTVAAGSGTVVVTAVDSVKNQITGTYSFTTLVNNYDSNGNVVSVTIANISGGGFNKVPYTFKSN</sequence>
<keyword evidence="2" id="KW-1185">Reference proteome</keyword>
<accession>A0A223NX36</accession>
<dbReference type="EMBL" id="CP022743">
    <property type="protein sequence ID" value="ASU34437.1"/>
    <property type="molecule type" value="Genomic_DNA"/>
</dbReference>
<gene>
    <name evidence="1" type="ORF">MuYL_2550</name>
</gene>
<name>A0A223NX36_9SPHI</name>
<dbReference type="Proteomes" id="UP000215002">
    <property type="component" value="Chromosome"/>
</dbReference>
<evidence type="ECO:0000313" key="1">
    <source>
        <dbReference type="EMBL" id="ASU34437.1"/>
    </source>
</evidence>